<proteinExistence type="predicted"/>
<keyword evidence="4" id="KW-1185">Reference proteome</keyword>
<keyword evidence="1" id="KW-1133">Transmembrane helix</keyword>
<gene>
    <name evidence="3" type="ORF">SS50377_27537</name>
    <name evidence="2" type="ORF">SS50377_jh041</name>
</gene>
<evidence type="ECO:0000313" key="2">
    <source>
        <dbReference type="EMBL" id="EST46871.1"/>
    </source>
</evidence>
<reference evidence="2 3" key="1">
    <citation type="journal article" date="2014" name="PLoS Genet.">
        <title>The Genome of Spironucleus salmonicida Highlights a Fish Pathogen Adapted to Fluctuating Environments.</title>
        <authorList>
            <person name="Xu F."/>
            <person name="Jerlstrom-Hultqvist J."/>
            <person name="Einarsson E."/>
            <person name="Astvaldsson A."/>
            <person name="Svard S.G."/>
            <person name="Andersson J.O."/>
        </authorList>
    </citation>
    <scope>NUCLEOTIDE SEQUENCE</scope>
    <source>
        <strain evidence="3">ATCC 50377</strain>
    </source>
</reference>
<organism evidence="2">
    <name type="scientific">Spironucleus salmonicida</name>
    <dbReference type="NCBI Taxonomy" id="348837"/>
    <lineage>
        <taxon>Eukaryota</taxon>
        <taxon>Metamonada</taxon>
        <taxon>Diplomonadida</taxon>
        <taxon>Hexamitidae</taxon>
        <taxon>Hexamitinae</taxon>
        <taxon>Spironucleus</taxon>
    </lineage>
</organism>
<keyword evidence="1" id="KW-0812">Transmembrane</keyword>
<reference evidence="3" key="2">
    <citation type="submission" date="2020-12" db="EMBL/GenBank/DDBJ databases">
        <title>New Spironucleus salmonicida genome in near-complete chromosomes.</title>
        <authorList>
            <person name="Xu F."/>
            <person name="Kurt Z."/>
            <person name="Jimenez-Gonzalez A."/>
            <person name="Astvaldsson A."/>
            <person name="Andersson J.O."/>
            <person name="Svard S.G."/>
        </authorList>
    </citation>
    <scope>NUCLEOTIDE SEQUENCE</scope>
    <source>
        <strain evidence="3">ATCC 50377</strain>
    </source>
</reference>
<evidence type="ECO:0000313" key="4">
    <source>
        <dbReference type="Proteomes" id="UP000018208"/>
    </source>
</evidence>
<dbReference type="RefSeq" id="XP_067762009.1">
    <property type="nucleotide sequence ID" value="XM_067911322.1"/>
</dbReference>
<evidence type="ECO:0000256" key="1">
    <source>
        <dbReference type="SAM" id="Phobius"/>
    </source>
</evidence>
<sequence>MNSTCSNCGSNNTKISDDMTSIICLNCNQAFESQEHVVSQEQVTILTTLQNIQLKMMNQIQTESVRKIRTKKTASKQLKPTVLIKYALNMLPQVEQIIEKIQLLKHQIQGNIFLESILQELIPEDSLRIAISELRFKIMQGGPKIITNLLTYLPSYITIPQYTIKENLQLQITPELLLSFQLQIFPQTLYFLQQKQSRVKYETSFLITLLRPLQLSVCYQRKHYLEISYILSKTLRHTFIIQFLQQINQIYETLQLSKKNYCIYELALSLRDISIQRSCCAYFIFSIVIFYLLGGKLSQVKEITNKNDQQLYFKVFQEQNQNIQSIIQLKQQQITQSGDLFQQINVTNIKSTFTIGSIVQIINQLDSQDRNNLFLIIQILNKHVNNKFHFEYFIKNIQILLK</sequence>
<dbReference type="AlphaFoldDB" id="V6LT51"/>
<dbReference type="GeneID" id="94301560"/>
<evidence type="ECO:0000313" key="3">
    <source>
        <dbReference type="EMBL" id="KAH0571236.1"/>
    </source>
</evidence>
<protein>
    <submittedName>
        <fullName evidence="2">Uncharacterized protein</fullName>
    </submittedName>
</protein>
<feature type="transmembrane region" description="Helical" evidence="1">
    <location>
        <begin position="275"/>
        <end position="293"/>
    </location>
</feature>
<dbReference type="EMBL" id="AUWU02000007">
    <property type="protein sequence ID" value="KAH0571236.1"/>
    <property type="molecule type" value="Genomic_DNA"/>
</dbReference>
<keyword evidence="1" id="KW-0472">Membrane</keyword>
<dbReference type="VEuPathDB" id="GiardiaDB:SS50377_27537"/>
<dbReference type="Proteomes" id="UP000018208">
    <property type="component" value="Unassembled WGS sequence"/>
</dbReference>
<dbReference type="KEGG" id="ssao:94301560"/>
<dbReference type="EMBL" id="KI546057">
    <property type="protein sequence ID" value="EST46871.1"/>
    <property type="molecule type" value="Genomic_DNA"/>
</dbReference>
<name>V6LT51_9EUKA</name>
<accession>V6LT51</accession>